<dbReference type="InterPro" id="IPR029098">
    <property type="entry name" value="Acetyltransf_C"/>
</dbReference>
<evidence type="ECO:0000256" key="5">
    <source>
        <dbReference type="ARBA" id="ARBA00023315"/>
    </source>
</evidence>
<proteinExistence type="predicted"/>
<dbReference type="NCBIfam" id="TIGR01852">
    <property type="entry name" value="lipid_A_lpxA"/>
    <property type="match status" value="1"/>
</dbReference>
<evidence type="ECO:0000256" key="1">
    <source>
        <dbReference type="ARBA" id="ARBA00022516"/>
    </source>
</evidence>
<dbReference type="InterPro" id="IPR037157">
    <property type="entry name" value="Acetyltransf_C_sf"/>
</dbReference>
<dbReference type="GO" id="GO:0008780">
    <property type="term" value="F:acyl-[acyl-carrier-protein]-UDP-N-acetylglucosamine O-acyltransferase activity"/>
    <property type="evidence" value="ECO:0007669"/>
    <property type="project" value="UniProtKB-EC"/>
</dbReference>
<dbReference type="EC" id="2.3.1.129" evidence="7"/>
<reference evidence="7 8" key="1">
    <citation type="journal article" date="2017" name="Int. J. Syst. Evol. Microbiol.">
        <title>Marinicauda algicola sp. nov., isolated from a marine red alga Rhodosorus marinus.</title>
        <authorList>
            <person name="Jeong S.E."/>
            <person name="Jeon S.H."/>
            <person name="Chun B.H."/>
            <person name="Kim D.W."/>
            <person name="Jeon C.O."/>
        </authorList>
    </citation>
    <scope>NUCLEOTIDE SEQUENCE [LARGE SCALE GENOMIC DNA]</scope>
    <source>
        <strain evidence="7 8">JCM 31718</strain>
    </source>
</reference>
<dbReference type="PANTHER" id="PTHR43480">
    <property type="entry name" value="ACYL-[ACYL-CARRIER-PROTEIN]--UDP-N-ACETYLGLUCOSAMINE O-ACYLTRANSFERASE"/>
    <property type="match status" value="1"/>
</dbReference>
<evidence type="ECO:0000313" key="7">
    <source>
        <dbReference type="EMBL" id="TGY87416.1"/>
    </source>
</evidence>
<dbReference type="Pfam" id="PF13720">
    <property type="entry name" value="Acetyltransf_11"/>
    <property type="match status" value="1"/>
</dbReference>
<dbReference type="PIRSF" id="PIRSF000456">
    <property type="entry name" value="UDP-GlcNAc_acltr"/>
    <property type="match status" value="1"/>
</dbReference>
<dbReference type="EMBL" id="SRXW01000006">
    <property type="protein sequence ID" value="TGY87416.1"/>
    <property type="molecule type" value="Genomic_DNA"/>
</dbReference>
<dbReference type="OrthoDB" id="9807278at2"/>
<evidence type="ECO:0000313" key="8">
    <source>
        <dbReference type="Proteomes" id="UP000308054"/>
    </source>
</evidence>
<keyword evidence="2" id="KW-0441">Lipid A biosynthesis</keyword>
<dbReference type="InterPro" id="IPR001451">
    <property type="entry name" value="Hexapep"/>
</dbReference>
<dbReference type="Gene3D" id="2.160.10.10">
    <property type="entry name" value="Hexapeptide repeat proteins"/>
    <property type="match status" value="1"/>
</dbReference>
<dbReference type="Proteomes" id="UP000308054">
    <property type="component" value="Unassembled WGS sequence"/>
</dbReference>
<dbReference type="Gene3D" id="1.20.1180.10">
    <property type="entry name" value="Udp N-acetylglucosamine O-acyltransferase, C-terminal domain"/>
    <property type="match status" value="1"/>
</dbReference>
<protein>
    <submittedName>
        <fullName evidence="7">Acyl-ACP--UDP-N-acetylglucosamine O-acyltransferase</fullName>
        <ecNumber evidence="7">2.3.1.129</ecNumber>
    </submittedName>
</protein>
<keyword evidence="3 7" id="KW-0808">Transferase</keyword>
<keyword evidence="5 7" id="KW-0012">Acyltransferase</keyword>
<dbReference type="GO" id="GO:0009245">
    <property type="term" value="P:lipid A biosynthetic process"/>
    <property type="evidence" value="ECO:0007669"/>
    <property type="project" value="UniProtKB-KW"/>
</dbReference>
<name>A0A4S2GWH5_9PROT</name>
<dbReference type="Pfam" id="PF00132">
    <property type="entry name" value="Hexapep"/>
    <property type="match status" value="1"/>
</dbReference>
<sequence>MASKIHPTAIVDPEASIGEDVEIGPYCIVGAKVVIKARTRLISHVTIYGRTEIGEDCAIYPFVVLGSPPQDFKYKGGDVSLVIGPRNTLREHTTMHLGTESGRGVTRIGADGYYMVGSHVAHDCIVGDRVVFANNATLGGGVTLGDYVIMGGLAAIHQNCRVGRHAFVGAGSSVTGDVIPYGMVDNDGWLAGLNLVGLKRRGFSRDVIHDLRAAYRMIYATEGKFTERVEDAARLFGEREEVREVIAFIQTPAARPLCTPQMR</sequence>
<dbReference type="SUPFAM" id="SSF51161">
    <property type="entry name" value="Trimeric LpxA-like enzymes"/>
    <property type="match status" value="1"/>
</dbReference>
<keyword evidence="4" id="KW-0443">Lipid metabolism</keyword>
<keyword evidence="1" id="KW-0444">Lipid biosynthesis</keyword>
<evidence type="ECO:0000256" key="4">
    <source>
        <dbReference type="ARBA" id="ARBA00023098"/>
    </source>
</evidence>
<gene>
    <name evidence="7" type="primary">lpxA</name>
    <name evidence="7" type="ORF">E5163_15230</name>
</gene>
<keyword evidence="8" id="KW-1185">Reference proteome</keyword>
<feature type="domain" description="UDP N-acetylglucosamine O-acyltransferase C-terminal" evidence="6">
    <location>
        <begin position="177"/>
        <end position="252"/>
    </location>
</feature>
<evidence type="ECO:0000256" key="3">
    <source>
        <dbReference type="ARBA" id="ARBA00022679"/>
    </source>
</evidence>
<dbReference type="NCBIfam" id="NF003657">
    <property type="entry name" value="PRK05289.1"/>
    <property type="match status" value="1"/>
</dbReference>
<dbReference type="PANTHER" id="PTHR43480:SF1">
    <property type="entry name" value="ACYL-[ACYL-CARRIER-PROTEIN]--UDP-N-ACETYLGLUCOSAMINE O-ACYLTRANSFERASE, MITOCHONDRIAL-RELATED"/>
    <property type="match status" value="1"/>
</dbReference>
<dbReference type="InterPro" id="IPR011004">
    <property type="entry name" value="Trimer_LpxA-like_sf"/>
</dbReference>
<dbReference type="AlphaFoldDB" id="A0A4S2GWH5"/>
<organism evidence="7 8">
    <name type="scientific">Marinicauda algicola</name>
    <dbReference type="NCBI Taxonomy" id="2029849"/>
    <lineage>
        <taxon>Bacteria</taxon>
        <taxon>Pseudomonadati</taxon>
        <taxon>Pseudomonadota</taxon>
        <taxon>Alphaproteobacteria</taxon>
        <taxon>Maricaulales</taxon>
        <taxon>Maricaulaceae</taxon>
        <taxon>Marinicauda</taxon>
    </lineage>
</organism>
<dbReference type="GO" id="GO:0016020">
    <property type="term" value="C:membrane"/>
    <property type="evidence" value="ECO:0007669"/>
    <property type="project" value="GOC"/>
</dbReference>
<comment type="caution">
    <text evidence="7">The sequence shown here is derived from an EMBL/GenBank/DDBJ whole genome shotgun (WGS) entry which is preliminary data.</text>
</comment>
<dbReference type="RefSeq" id="WP_135997390.1">
    <property type="nucleotide sequence ID" value="NZ_CP071057.1"/>
</dbReference>
<accession>A0A4S2GWH5</accession>
<evidence type="ECO:0000256" key="2">
    <source>
        <dbReference type="ARBA" id="ARBA00022556"/>
    </source>
</evidence>
<dbReference type="CDD" id="cd03351">
    <property type="entry name" value="LbH_UDP-GlcNAc_AT"/>
    <property type="match status" value="1"/>
</dbReference>
<dbReference type="InterPro" id="IPR010137">
    <property type="entry name" value="Lipid_A_LpxA"/>
</dbReference>
<evidence type="ECO:0000259" key="6">
    <source>
        <dbReference type="Pfam" id="PF13720"/>
    </source>
</evidence>